<organism evidence="1 2">
    <name type="scientific">Romanomermis culicivorax</name>
    <name type="common">Nematode worm</name>
    <dbReference type="NCBI Taxonomy" id="13658"/>
    <lineage>
        <taxon>Eukaryota</taxon>
        <taxon>Metazoa</taxon>
        <taxon>Ecdysozoa</taxon>
        <taxon>Nematoda</taxon>
        <taxon>Enoplea</taxon>
        <taxon>Dorylaimia</taxon>
        <taxon>Mermithida</taxon>
        <taxon>Mermithoidea</taxon>
        <taxon>Mermithidae</taxon>
        <taxon>Romanomermis</taxon>
    </lineage>
</organism>
<evidence type="ECO:0000313" key="2">
    <source>
        <dbReference type="WBParaSite" id="nRc.2.0.1.t05837-RA"/>
    </source>
</evidence>
<reference evidence="2" key="1">
    <citation type="submission" date="2022-11" db="UniProtKB">
        <authorList>
            <consortium name="WormBaseParasite"/>
        </authorList>
    </citation>
    <scope>IDENTIFICATION</scope>
</reference>
<dbReference type="AlphaFoldDB" id="A0A915HWA5"/>
<accession>A0A915HWA5</accession>
<evidence type="ECO:0000313" key="1">
    <source>
        <dbReference type="Proteomes" id="UP000887565"/>
    </source>
</evidence>
<protein>
    <submittedName>
        <fullName evidence="2">Uncharacterized protein</fullName>
    </submittedName>
</protein>
<name>A0A915HWA5_ROMCU</name>
<sequence length="76" mass="8775">MNFSDVYLFASQDVFGIIFTFQEKKIACLKGDNNEYSTCLGCDNIKKAQLKKDDESIKPMFLNCYKSRRIRNPGHS</sequence>
<proteinExistence type="predicted"/>
<dbReference type="WBParaSite" id="nRc.2.0.1.t05837-RA">
    <property type="protein sequence ID" value="nRc.2.0.1.t05837-RA"/>
    <property type="gene ID" value="nRc.2.0.1.g05837"/>
</dbReference>
<dbReference type="Proteomes" id="UP000887565">
    <property type="component" value="Unplaced"/>
</dbReference>
<keyword evidence="1" id="KW-1185">Reference proteome</keyword>